<comment type="caution">
    <text evidence="1">The sequence shown here is derived from an EMBL/GenBank/DDBJ whole genome shotgun (WGS) entry which is preliminary data.</text>
</comment>
<reference evidence="2" key="1">
    <citation type="journal article" date="2019" name="Int. J. Syst. Evol. Microbiol.">
        <title>The Global Catalogue of Microorganisms (GCM) 10K type strain sequencing project: providing services to taxonomists for standard genome sequencing and annotation.</title>
        <authorList>
            <consortium name="The Broad Institute Genomics Platform"/>
            <consortium name="The Broad Institute Genome Sequencing Center for Infectious Disease"/>
            <person name="Wu L."/>
            <person name="Ma J."/>
        </authorList>
    </citation>
    <scope>NUCLEOTIDE SEQUENCE [LARGE SCALE GENOMIC DNA]</scope>
    <source>
        <strain evidence="2">CGMCC 1.12750</strain>
    </source>
</reference>
<protein>
    <recommendedName>
        <fullName evidence="3">CpsD/CapB family tyrosine-protein kinase</fullName>
    </recommendedName>
</protein>
<evidence type="ECO:0008006" key="3">
    <source>
        <dbReference type="Google" id="ProtNLM"/>
    </source>
</evidence>
<dbReference type="Gene3D" id="3.40.50.300">
    <property type="entry name" value="P-loop containing nucleotide triphosphate hydrolases"/>
    <property type="match status" value="1"/>
</dbReference>
<dbReference type="PANTHER" id="PTHR32309:SF31">
    <property type="entry name" value="CAPSULAR EXOPOLYSACCHARIDE FAMILY"/>
    <property type="match status" value="1"/>
</dbReference>
<organism evidence="1 2">
    <name type="scientific">Plastorhodobacter daqingensis</name>
    <dbReference type="NCBI Taxonomy" id="1387281"/>
    <lineage>
        <taxon>Bacteria</taxon>
        <taxon>Pseudomonadati</taxon>
        <taxon>Pseudomonadota</taxon>
        <taxon>Alphaproteobacteria</taxon>
        <taxon>Rhodobacterales</taxon>
        <taxon>Paracoccaceae</taxon>
        <taxon>Plastorhodobacter</taxon>
    </lineage>
</organism>
<sequence length="131" mass="14266">MGRARHSLASEGFAALLGEARAPFEVIVLGSPPVLPVVDTRYIAPLADAVVLVVRAGERAQGDLRQSVAQLQEAMRPGAALCLALNQEDESARRSRYYAENTAETSRGLRFGRWVWRGRRGTSVPLRPPGE</sequence>
<keyword evidence="2" id="KW-1185">Reference proteome</keyword>
<dbReference type="RefSeq" id="WP_377398823.1">
    <property type="nucleotide sequence ID" value="NZ_JBHTFQ010000001.1"/>
</dbReference>
<dbReference type="InterPro" id="IPR027417">
    <property type="entry name" value="P-loop_NTPase"/>
</dbReference>
<gene>
    <name evidence="1" type="ORF">ACFQXB_02920</name>
</gene>
<evidence type="ECO:0000313" key="1">
    <source>
        <dbReference type="EMBL" id="MFC7703147.1"/>
    </source>
</evidence>
<dbReference type="InterPro" id="IPR050445">
    <property type="entry name" value="Bact_polysacc_biosynth/exp"/>
</dbReference>
<name>A0ABW2UIR5_9RHOB</name>
<accession>A0ABW2UIR5</accession>
<evidence type="ECO:0000313" key="2">
    <source>
        <dbReference type="Proteomes" id="UP001596516"/>
    </source>
</evidence>
<dbReference type="EMBL" id="JBHTFQ010000001">
    <property type="protein sequence ID" value="MFC7703147.1"/>
    <property type="molecule type" value="Genomic_DNA"/>
</dbReference>
<dbReference type="PANTHER" id="PTHR32309">
    <property type="entry name" value="TYROSINE-PROTEIN KINASE"/>
    <property type="match status" value="1"/>
</dbReference>
<proteinExistence type="predicted"/>
<dbReference type="Proteomes" id="UP001596516">
    <property type="component" value="Unassembled WGS sequence"/>
</dbReference>
<dbReference type="SUPFAM" id="SSF52540">
    <property type="entry name" value="P-loop containing nucleoside triphosphate hydrolases"/>
    <property type="match status" value="1"/>
</dbReference>